<dbReference type="EMBL" id="UOGJ01000045">
    <property type="protein sequence ID" value="VAX35324.1"/>
    <property type="molecule type" value="Genomic_DNA"/>
</dbReference>
<keyword evidence="2" id="KW-0488">Methylation</keyword>
<dbReference type="GO" id="GO:0016149">
    <property type="term" value="F:translation release factor activity, codon specific"/>
    <property type="evidence" value="ECO:0007669"/>
    <property type="project" value="InterPro"/>
</dbReference>
<evidence type="ECO:0000256" key="3">
    <source>
        <dbReference type="ARBA" id="ARBA00022917"/>
    </source>
</evidence>
<sequence>MNFEKFNKIEERYAELEKLLADQEILADQSQYQKLAKEYSDSTPIITVFQGYKEAVKQKAELQALLKEKHDADFEELAALELEDLAQKQEKLLTQLNDLTNPKKQQEDRNLIFEIRAGTGGQEASLFAADLYRMYSKYADRKGWTLESISSHESETGGFKEVIFSISGKGAAKHLQWESGGHRVQRVPTTETQGRIHTSAATVAVMFEPEEVDVKIDPKDLKIDVFRSSGPGGQSVNTTDSAIRITHLPMGVVVICQDERSQLKNKYKAMRVLRARLSDKMKQEQFDAASQDRKLKVGSGDRSEKIRTYNFPDRRVTDHRIGFTTHKLNFVLDGDMDEITEALIKADQEDSLNDGK</sequence>
<dbReference type="SMART" id="SM00937">
    <property type="entry name" value="PCRF"/>
    <property type="match status" value="1"/>
</dbReference>
<dbReference type="InterPro" id="IPR004373">
    <property type="entry name" value="RF-1"/>
</dbReference>
<name>A0A3B1DH10_9ZZZZ</name>
<evidence type="ECO:0000256" key="2">
    <source>
        <dbReference type="ARBA" id="ARBA00022481"/>
    </source>
</evidence>
<dbReference type="HAMAP" id="MF_00093">
    <property type="entry name" value="Rel_fac_1"/>
    <property type="match status" value="1"/>
</dbReference>
<dbReference type="NCBIfam" id="TIGR00019">
    <property type="entry name" value="prfA"/>
    <property type="match status" value="1"/>
</dbReference>
<evidence type="ECO:0000256" key="5">
    <source>
        <dbReference type="SAM" id="MobiDB-lite"/>
    </source>
</evidence>
<keyword evidence="4" id="KW-0175">Coiled coil</keyword>
<dbReference type="Pfam" id="PF00472">
    <property type="entry name" value="RF-1"/>
    <property type="match status" value="1"/>
</dbReference>
<proteinExistence type="inferred from homology"/>
<evidence type="ECO:0000259" key="6">
    <source>
        <dbReference type="PROSITE" id="PS00745"/>
    </source>
</evidence>
<reference evidence="7" key="1">
    <citation type="submission" date="2018-06" db="EMBL/GenBank/DDBJ databases">
        <authorList>
            <person name="Zhirakovskaya E."/>
        </authorList>
    </citation>
    <scope>NUCLEOTIDE SEQUENCE</scope>
</reference>
<accession>A0A3B1DH10</accession>
<comment type="similarity">
    <text evidence="1">Belongs to the prokaryotic/mitochondrial release factor family.</text>
</comment>
<dbReference type="InterPro" id="IPR005139">
    <property type="entry name" value="PCRF"/>
</dbReference>
<dbReference type="NCBIfam" id="NF001859">
    <property type="entry name" value="PRK00591.1"/>
    <property type="match status" value="1"/>
</dbReference>
<dbReference type="InterPro" id="IPR045853">
    <property type="entry name" value="Pep_chain_release_fac_I_sf"/>
</dbReference>
<evidence type="ECO:0000256" key="4">
    <source>
        <dbReference type="SAM" id="Coils"/>
    </source>
</evidence>
<feature type="coiled-coil region" evidence="4">
    <location>
        <begin position="52"/>
        <end position="99"/>
    </location>
</feature>
<dbReference type="Pfam" id="PF03462">
    <property type="entry name" value="PCRF"/>
    <property type="match status" value="1"/>
</dbReference>
<dbReference type="Gene3D" id="6.10.140.1950">
    <property type="match status" value="1"/>
</dbReference>
<dbReference type="AlphaFoldDB" id="A0A3B1DH10"/>
<dbReference type="InterPro" id="IPR050057">
    <property type="entry name" value="Prokaryotic/Mito_RF"/>
</dbReference>
<feature type="region of interest" description="Disordered" evidence="5">
    <location>
        <begin position="283"/>
        <end position="302"/>
    </location>
</feature>
<dbReference type="GO" id="GO:0005737">
    <property type="term" value="C:cytoplasm"/>
    <property type="evidence" value="ECO:0007669"/>
    <property type="project" value="UniProtKB-ARBA"/>
</dbReference>
<dbReference type="InterPro" id="IPR000352">
    <property type="entry name" value="Pep_chain_release_fac_I"/>
</dbReference>
<dbReference type="FunFam" id="3.30.160.20:FF:000004">
    <property type="entry name" value="Peptide chain release factor 1"/>
    <property type="match status" value="1"/>
</dbReference>
<evidence type="ECO:0000313" key="7">
    <source>
        <dbReference type="EMBL" id="VAX35324.1"/>
    </source>
</evidence>
<dbReference type="PANTHER" id="PTHR43804:SF7">
    <property type="entry name" value="LD18447P"/>
    <property type="match status" value="1"/>
</dbReference>
<dbReference type="PANTHER" id="PTHR43804">
    <property type="entry name" value="LD18447P"/>
    <property type="match status" value="1"/>
</dbReference>
<dbReference type="PROSITE" id="PS00745">
    <property type="entry name" value="RF_PROK_I"/>
    <property type="match status" value="1"/>
</dbReference>
<protein>
    <submittedName>
        <fullName evidence="7">Peptide chain release factor 1</fullName>
    </submittedName>
</protein>
<organism evidence="7">
    <name type="scientific">hydrothermal vent metagenome</name>
    <dbReference type="NCBI Taxonomy" id="652676"/>
    <lineage>
        <taxon>unclassified sequences</taxon>
        <taxon>metagenomes</taxon>
        <taxon>ecological metagenomes</taxon>
    </lineage>
</organism>
<dbReference type="FunFam" id="3.30.70.1660:FF:000002">
    <property type="entry name" value="Peptide chain release factor 1"/>
    <property type="match status" value="1"/>
</dbReference>
<dbReference type="Gene3D" id="3.30.160.20">
    <property type="match status" value="1"/>
</dbReference>
<feature type="domain" description="Prokaryotic-type class I peptide chain release factors" evidence="6">
    <location>
        <begin position="227"/>
        <end position="243"/>
    </location>
</feature>
<dbReference type="SUPFAM" id="SSF75620">
    <property type="entry name" value="Release factor"/>
    <property type="match status" value="1"/>
</dbReference>
<gene>
    <name evidence="7" type="ORF">MNBD_UNCLBAC01-606</name>
</gene>
<dbReference type="Gene3D" id="3.30.70.1660">
    <property type="match status" value="1"/>
</dbReference>
<keyword evidence="3" id="KW-0648">Protein biosynthesis</keyword>
<evidence type="ECO:0000256" key="1">
    <source>
        <dbReference type="ARBA" id="ARBA00010835"/>
    </source>
</evidence>